<feature type="domain" description="BIG2" evidence="1">
    <location>
        <begin position="328"/>
        <end position="405"/>
    </location>
</feature>
<proteinExistence type="predicted"/>
<name>A0A7R7EJZ2_9FIRM</name>
<dbReference type="RefSeq" id="WP_271715403.1">
    <property type="nucleotide sequence ID" value="NZ_AP024169.1"/>
</dbReference>
<dbReference type="Proteomes" id="UP000595897">
    <property type="component" value="Chromosome"/>
</dbReference>
<sequence>MNKGRKNHLLKAIVSCFVIITMLMGNISVVSASTNKTGSKNTNLKVAKVLAKKKNPTDIKLNYSDLTLKVGESKQLKVTLSPKKNVNTKVKYVSDDSDLISVSSSGVVKGLSEGTCHIVVSTVNGLIAECAVNVISADSTTSNDSNSSGTTGSDVSVTGITMSSTATVPLGGTYVLTPTISPSNATNKTITYSLSNDYISITSNGVITGLKYGQTIVIAKSNNGITAICVVTVSGTATSTTTTDLTSIYLSSSEVSIGLYAQYAIKPVLYPSTAITNITYISSDKNVASVDSNGVVTGLSKGTAIIYVLSSNQKSASCIIHVTDQNQEVTNIQFAQANVTVNVNNTVQLTTYSIPSNATNTSISYISTDPTVATVSSSGLVTGIKAGTTKIIASTSNGKYAECTVTVSGGNISSVSNGTIIINGYPISMGDTADTLITKLGTPVQTDSSSYGFQYFIYRNSTNGIILIAIYNGKVAGFVQPS</sequence>
<protein>
    <recommendedName>
        <fullName evidence="1">BIG2 domain-containing protein</fullName>
    </recommendedName>
</protein>
<dbReference type="InterPro" id="IPR008964">
    <property type="entry name" value="Invasin/intimin_cell_adhesion"/>
</dbReference>
<feature type="domain" description="BIG2" evidence="1">
    <location>
        <begin position="244"/>
        <end position="319"/>
    </location>
</feature>
<organism evidence="2 3">
    <name type="scientific">Anaeromicropila herbilytica</name>
    <dbReference type="NCBI Taxonomy" id="2785025"/>
    <lineage>
        <taxon>Bacteria</taxon>
        <taxon>Bacillati</taxon>
        <taxon>Bacillota</taxon>
        <taxon>Clostridia</taxon>
        <taxon>Lachnospirales</taxon>
        <taxon>Lachnospiraceae</taxon>
        <taxon>Anaeromicropila</taxon>
    </lineage>
</organism>
<gene>
    <name evidence="2" type="ORF">bsdtb5_14580</name>
</gene>
<dbReference type="EMBL" id="AP024169">
    <property type="protein sequence ID" value="BCN30163.1"/>
    <property type="molecule type" value="Genomic_DNA"/>
</dbReference>
<feature type="domain" description="BIG2" evidence="1">
    <location>
        <begin position="55"/>
        <end position="131"/>
    </location>
</feature>
<feature type="domain" description="BIG2" evidence="1">
    <location>
        <begin position="156"/>
        <end position="231"/>
    </location>
</feature>
<dbReference type="Pfam" id="PF02368">
    <property type="entry name" value="Big_2"/>
    <property type="match status" value="4"/>
</dbReference>
<dbReference type="SMART" id="SM00635">
    <property type="entry name" value="BID_2"/>
    <property type="match status" value="4"/>
</dbReference>
<accession>A0A7R7EJZ2</accession>
<dbReference type="AlphaFoldDB" id="A0A7R7EJZ2"/>
<evidence type="ECO:0000259" key="1">
    <source>
        <dbReference type="SMART" id="SM00635"/>
    </source>
</evidence>
<reference evidence="2 3" key="1">
    <citation type="submission" date="2020-11" db="EMBL/GenBank/DDBJ databases">
        <title>Draft genome sequencing of a Lachnospiraceae strain isolated from anoxic soil subjected to BSD treatment.</title>
        <authorList>
            <person name="Uek A."/>
            <person name="Tonouchi A."/>
        </authorList>
    </citation>
    <scope>NUCLEOTIDE SEQUENCE [LARGE SCALE GENOMIC DNA]</scope>
    <source>
        <strain evidence="2 3">TB5</strain>
    </source>
</reference>
<dbReference type="InterPro" id="IPR035940">
    <property type="entry name" value="CAP_sf"/>
</dbReference>
<dbReference type="SUPFAM" id="SSF49373">
    <property type="entry name" value="Invasin/intimin cell-adhesion fragments"/>
    <property type="match status" value="4"/>
</dbReference>
<keyword evidence="3" id="KW-1185">Reference proteome</keyword>
<evidence type="ECO:0000313" key="2">
    <source>
        <dbReference type="EMBL" id="BCN30163.1"/>
    </source>
</evidence>
<dbReference type="Gene3D" id="2.60.40.1080">
    <property type="match status" value="4"/>
</dbReference>
<dbReference type="KEGG" id="ahb:bsdtb5_14580"/>
<evidence type="ECO:0000313" key="3">
    <source>
        <dbReference type="Proteomes" id="UP000595897"/>
    </source>
</evidence>
<dbReference type="InterPro" id="IPR003343">
    <property type="entry name" value="Big_2"/>
</dbReference>
<dbReference type="Gene3D" id="3.40.33.10">
    <property type="entry name" value="CAP"/>
    <property type="match status" value="1"/>
</dbReference>